<keyword evidence="2" id="KW-0378">Hydrolase</keyword>
<dbReference type="AlphaFoldDB" id="A0A5C6DTP1"/>
<evidence type="ECO:0000256" key="1">
    <source>
        <dbReference type="SAM" id="Phobius"/>
    </source>
</evidence>
<proteinExistence type="predicted"/>
<comment type="caution">
    <text evidence="2">The sequence shown here is derived from an EMBL/GenBank/DDBJ whole genome shotgun (WGS) entry which is preliminary data.</text>
</comment>
<feature type="transmembrane region" description="Helical" evidence="1">
    <location>
        <begin position="46"/>
        <end position="64"/>
    </location>
</feature>
<sequence>MRIKAAADVQTSPSMRLLSGRFLMTSRDFVNEWSPVSFGFVNPRPLVVVFYVCLISIAMASLAVGQDRGAKKKEGPLPVEPMTLKTRDGISLRAAYFPSKKQKDAIPVLLIHEWQGQGSPYLKLVLALQEAGCAVLVPEYRGHGGSKDYVDIRGNIQQFNPATMGKRDVERIIAFDLEEAKQFLKEKNNKGELNLNALVLVGIREGGIFASLFTVRDWRWPSVGRKKQGQDVKALVLISPEKQMKGLSIDSTLTDPNLIRLPILVVAGDTSPDAAEANRVSKRIEGYKKRMGQGKAIGFKQEMLKTSLSGPALVNEAEKLIPTVVSFVTENVSADGEQNPWVNRQ</sequence>
<name>A0A5C6DTP1_9BACT</name>
<dbReference type="Proteomes" id="UP000319143">
    <property type="component" value="Unassembled WGS sequence"/>
</dbReference>
<dbReference type="Gene3D" id="3.40.50.1820">
    <property type="entry name" value="alpha/beta hydrolase"/>
    <property type="match status" value="1"/>
</dbReference>
<gene>
    <name evidence="2" type="ORF">Poly41_15380</name>
</gene>
<dbReference type="RefSeq" id="WP_231615483.1">
    <property type="nucleotide sequence ID" value="NZ_SJPV01000002.1"/>
</dbReference>
<evidence type="ECO:0000313" key="3">
    <source>
        <dbReference type="Proteomes" id="UP000319143"/>
    </source>
</evidence>
<dbReference type="InterPro" id="IPR029058">
    <property type="entry name" value="AB_hydrolase_fold"/>
</dbReference>
<dbReference type="EMBL" id="SJPV01000002">
    <property type="protein sequence ID" value="TWU40703.1"/>
    <property type="molecule type" value="Genomic_DNA"/>
</dbReference>
<organism evidence="2 3">
    <name type="scientific">Novipirellula artificiosorum</name>
    <dbReference type="NCBI Taxonomy" id="2528016"/>
    <lineage>
        <taxon>Bacteria</taxon>
        <taxon>Pseudomonadati</taxon>
        <taxon>Planctomycetota</taxon>
        <taxon>Planctomycetia</taxon>
        <taxon>Pirellulales</taxon>
        <taxon>Pirellulaceae</taxon>
        <taxon>Novipirellula</taxon>
    </lineage>
</organism>
<protein>
    <submittedName>
        <fullName evidence="2">Alpha/beta hydrolase family protein</fullName>
    </submittedName>
</protein>
<accession>A0A5C6DTP1</accession>
<keyword evidence="1" id="KW-0812">Transmembrane</keyword>
<evidence type="ECO:0000313" key="2">
    <source>
        <dbReference type="EMBL" id="TWU40703.1"/>
    </source>
</evidence>
<keyword evidence="3" id="KW-1185">Reference proteome</keyword>
<keyword evidence="1" id="KW-0472">Membrane</keyword>
<dbReference type="GO" id="GO:0016787">
    <property type="term" value="F:hydrolase activity"/>
    <property type="evidence" value="ECO:0007669"/>
    <property type="project" value="UniProtKB-KW"/>
</dbReference>
<reference evidence="2 3" key="1">
    <citation type="submission" date="2019-02" db="EMBL/GenBank/DDBJ databases">
        <title>Deep-cultivation of Planctomycetes and their phenomic and genomic characterization uncovers novel biology.</title>
        <authorList>
            <person name="Wiegand S."/>
            <person name="Jogler M."/>
            <person name="Boedeker C."/>
            <person name="Pinto D."/>
            <person name="Vollmers J."/>
            <person name="Rivas-Marin E."/>
            <person name="Kohn T."/>
            <person name="Peeters S.H."/>
            <person name="Heuer A."/>
            <person name="Rast P."/>
            <person name="Oberbeckmann S."/>
            <person name="Bunk B."/>
            <person name="Jeske O."/>
            <person name="Meyerdierks A."/>
            <person name="Storesund J.E."/>
            <person name="Kallscheuer N."/>
            <person name="Luecker S."/>
            <person name="Lage O.M."/>
            <person name="Pohl T."/>
            <person name="Merkel B.J."/>
            <person name="Hornburger P."/>
            <person name="Mueller R.-W."/>
            <person name="Bruemmer F."/>
            <person name="Labrenz M."/>
            <person name="Spormann A.M."/>
            <person name="Op Den Camp H."/>
            <person name="Overmann J."/>
            <person name="Amann R."/>
            <person name="Jetten M.S.M."/>
            <person name="Mascher T."/>
            <person name="Medema M.H."/>
            <person name="Devos D.P."/>
            <person name="Kaster A.-K."/>
            <person name="Ovreas L."/>
            <person name="Rohde M."/>
            <person name="Galperin M.Y."/>
            <person name="Jogler C."/>
        </authorList>
    </citation>
    <scope>NUCLEOTIDE SEQUENCE [LARGE SCALE GENOMIC DNA]</scope>
    <source>
        <strain evidence="2 3">Poly41</strain>
    </source>
</reference>
<keyword evidence="1" id="KW-1133">Transmembrane helix</keyword>
<dbReference type="SUPFAM" id="SSF53474">
    <property type="entry name" value="alpha/beta-Hydrolases"/>
    <property type="match status" value="1"/>
</dbReference>